<dbReference type="Proteomes" id="UP000410492">
    <property type="component" value="Unassembled WGS sequence"/>
</dbReference>
<keyword evidence="2" id="KW-1185">Reference proteome</keyword>
<reference evidence="1 2" key="1">
    <citation type="submission" date="2019-01" db="EMBL/GenBank/DDBJ databases">
        <authorList>
            <person name="Sayadi A."/>
        </authorList>
    </citation>
    <scope>NUCLEOTIDE SEQUENCE [LARGE SCALE GENOMIC DNA]</scope>
</reference>
<evidence type="ECO:0000313" key="1">
    <source>
        <dbReference type="EMBL" id="VEN59641.1"/>
    </source>
</evidence>
<organism evidence="1 2">
    <name type="scientific">Callosobruchus maculatus</name>
    <name type="common">Southern cowpea weevil</name>
    <name type="synonym">Pulse bruchid</name>
    <dbReference type="NCBI Taxonomy" id="64391"/>
    <lineage>
        <taxon>Eukaryota</taxon>
        <taxon>Metazoa</taxon>
        <taxon>Ecdysozoa</taxon>
        <taxon>Arthropoda</taxon>
        <taxon>Hexapoda</taxon>
        <taxon>Insecta</taxon>
        <taxon>Pterygota</taxon>
        <taxon>Neoptera</taxon>
        <taxon>Endopterygota</taxon>
        <taxon>Coleoptera</taxon>
        <taxon>Polyphaga</taxon>
        <taxon>Cucujiformia</taxon>
        <taxon>Chrysomeloidea</taxon>
        <taxon>Chrysomelidae</taxon>
        <taxon>Bruchinae</taxon>
        <taxon>Bruchini</taxon>
        <taxon>Callosobruchus</taxon>
    </lineage>
</organism>
<accession>A0A653DHF7</accession>
<proteinExistence type="predicted"/>
<evidence type="ECO:0000313" key="2">
    <source>
        <dbReference type="Proteomes" id="UP000410492"/>
    </source>
</evidence>
<dbReference type="EMBL" id="CAACVG010012099">
    <property type="protein sequence ID" value="VEN59641.1"/>
    <property type="molecule type" value="Genomic_DNA"/>
</dbReference>
<sequence length="89" mass="10345">MYDFWLFLECQFFHRVVSFSLPILKFPILTYFTVEDKKSLLKRNCMESKDFLGPLLVALLDYKGTFDFSNVSSQTVHTILENVSATPLV</sequence>
<name>A0A653DHF7_CALMS</name>
<dbReference type="AlphaFoldDB" id="A0A653DHF7"/>
<gene>
    <name evidence="1" type="ORF">CALMAC_LOCUS17583</name>
</gene>
<protein>
    <submittedName>
        <fullName evidence="1">Uncharacterized protein</fullName>
    </submittedName>
</protein>